<dbReference type="Gene3D" id="3.40.50.300">
    <property type="entry name" value="P-loop containing nucleotide triphosphate hydrolases"/>
    <property type="match status" value="1"/>
</dbReference>
<evidence type="ECO:0000256" key="3">
    <source>
        <dbReference type="ARBA" id="ARBA00022741"/>
    </source>
</evidence>
<evidence type="ECO:0000313" key="7">
    <source>
        <dbReference type="Proteomes" id="UP000600565"/>
    </source>
</evidence>
<keyword evidence="4 6" id="KW-0067">ATP-binding</keyword>
<keyword evidence="1" id="KW-0813">Transport</keyword>
<feature type="domain" description="ABC transporter" evidence="5">
    <location>
        <begin position="7"/>
        <end position="236"/>
    </location>
</feature>
<dbReference type="GO" id="GO:0005524">
    <property type="term" value="F:ATP binding"/>
    <property type="evidence" value="ECO:0007669"/>
    <property type="project" value="UniProtKB-KW"/>
</dbReference>
<evidence type="ECO:0000256" key="4">
    <source>
        <dbReference type="ARBA" id="ARBA00022840"/>
    </source>
</evidence>
<proteinExistence type="predicted"/>
<dbReference type="InterPro" id="IPR003593">
    <property type="entry name" value="AAA+_ATPase"/>
</dbReference>
<organism evidence="6 7">
    <name type="scientific">Solibacillus merdavium</name>
    <dbReference type="NCBI Taxonomy" id="2762218"/>
    <lineage>
        <taxon>Bacteria</taxon>
        <taxon>Bacillati</taxon>
        <taxon>Bacillota</taxon>
        <taxon>Bacilli</taxon>
        <taxon>Bacillales</taxon>
        <taxon>Caryophanaceae</taxon>
        <taxon>Solibacillus</taxon>
    </lineage>
</organism>
<dbReference type="PANTHER" id="PTHR19229">
    <property type="entry name" value="ATP-BINDING CASSETTE TRANSPORTER SUBFAMILY A ABCA"/>
    <property type="match status" value="1"/>
</dbReference>
<sequence length="245" mass="26922">MKLTNAIEIQQLSKQYKTKVALHPLTLSIPEGQLFGLLGVNGAGKTTLIKILTGLLKPSSGTAHILGHSLSKEDSAIHSIIAVSPQETAIAPNLTVRENLLLMARIHGFSKLQATAKVDEMIAQFSLEPFEKERGKTLSGGWQRKLSISMALILEPRILFLDEPTLGLDIISRQELWTMIQKLKGSTTIVLTTHYLEEAVELCDRICILKDGYMKAVGTVDELIDQSKQSTFKDAFVHFVTGGES</sequence>
<dbReference type="CDD" id="cd03263">
    <property type="entry name" value="ABC_subfamily_A"/>
    <property type="match status" value="1"/>
</dbReference>
<dbReference type="InterPro" id="IPR017871">
    <property type="entry name" value="ABC_transporter-like_CS"/>
</dbReference>
<dbReference type="SUPFAM" id="SSF52540">
    <property type="entry name" value="P-loop containing nucleoside triphosphate hydrolases"/>
    <property type="match status" value="1"/>
</dbReference>
<dbReference type="InterPro" id="IPR003439">
    <property type="entry name" value="ABC_transporter-like_ATP-bd"/>
</dbReference>
<dbReference type="PANTHER" id="PTHR19229:SF36">
    <property type="entry name" value="ATP-BINDING CASSETTE SUB-FAMILY A MEMBER 2"/>
    <property type="match status" value="1"/>
</dbReference>
<dbReference type="InterPro" id="IPR026082">
    <property type="entry name" value="ABCA"/>
</dbReference>
<dbReference type="Pfam" id="PF00005">
    <property type="entry name" value="ABC_tran"/>
    <property type="match status" value="1"/>
</dbReference>
<evidence type="ECO:0000313" key="6">
    <source>
        <dbReference type="EMBL" id="MBD8032480.1"/>
    </source>
</evidence>
<comment type="caution">
    <text evidence="6">The sequence shown here is derived from an EMBL/GenBank/DDBJ whole genome shotgun (WGS) entry which is preliminary data.</text>
</comment>
<dbReference type="Proteomes" id="UP000600565">
    <property type="component" value="Unassembled WGS sequence"/>
</dbReference>
<gene>
    <name evidence="6" type="ORF">H9632_05315</name>
</gene>
<keyword evidence="2" id="KW-0677">Repeat</keyword>
<dbReference type="InterPro" id="IPR027417">
    <property type="entry name" value="P-loop_NTPase"/>
</dbReference>
<evidence type="ECO:0000259" key="5">
    <source>
        <dbReference type="PROSITE" id="PS50893"/>
    </source>
</evidence>
<name>A0ABR8XKL6_9BACL</name>
<evidence type="ECO:0000256" key="1">
    <source>
        <dbReference type="ARBA" id="ARBA00022448"/>
    </source>
</evidence>
<dbReference type="EMBL" id="JACSPW010000003">
    <property type="protein sequence ID" value="MBD8032480.1"/>
    <property type="molecule type" value="Genomic_DNA"/>
</dbReference>
<protein>
    <submittedName>
        <fullName evidence="6">ABC transporter ATP-binding protein</fullName>
    </submittedName>
</protein>
<keyword evidence="7" id="KW-1185">Reference proteome</keyword>
<dbReference type="PROSITE" id="PS00211">
    <property type="entry name" value="ABC_TRANSPORTER_1"/>
    <property type="match status" value="1"/>
</dbReference>
<evidence type="ECO:0000256" key="2">
    <source>
        <dbReference type="ARBA" id="ARBA00022737"/>
    </source>
</evidence>
<dbReference type="PROSITE" id="PS50893">
    <property type="entry name" value="ABC_TRANSPORTER_2"/>
    <property type="match status" value="1"/>
</dbReference>
<dbReference type="RefSeq" id="WP_191703075.1">
    <property type="nucleotide sequence ID" value="NZ_JACSPW010000003.1"/>
</dbReference>
<reference evidence="6 7" key="1">
    <citation type="submission" date="2020-08" db="EMBL/GenBank/DDBJ databases">
        <title>A Genomic Blueprint of the Chicken Gut Microbiome.</title>
        <authorList>
            <person name="Gilroy R."/>
            <person name="Ravi A."/>
            <person name="Getino M."/>
            <person name="Pursley I."/>
            <person name="Horton D.L."/>
            <person name="Alikhan N.-F."/>
            <person name="Baker D."/>
            <person name="Gharbi K."/>
            <person name="Hall N."/>
            <person name="Watson M."/>
            <person name="Adriaenssens E.M."/>
            <person name="Foster-Nyarko E."/>
            <person name="Jarju S."/>
            <person name="Secka A."/>
            <person name="Antonio M."/>
            <person name="Oren A."/>
            <person name="Chaudhuri R."/>
            <person name="La Ragione R.M."/>
            <person name="Hildebrand F."/>
            <person name="Pallen M.J."/>
        </authorList>
    </citation>
    <scope>NUCLEOTIDE SEQUENCE [LARGE SCALE GENOMIC DNA]</scope>
    <source>
        <strain evidence="6 7">Sa1YVA6</strain>
    </source>
</reference>
<keyword evidence="3" id="KW-0547">Nucleotide-binding</keyword>
<accession>A0ABR8XKL6</accession>
<dbReference type="SMART" id="SM00382">
    <property type="entry name" value="AAA"/>
    <property type="match status" value="1"/>
</dbReference>